<evidence type="ECO:0000313" key="3">
    <source>
        <dbReference type="EMBL" id="MBA9043101.1"/>
    </source>
</evidence>
<keyword evidence="4" id="KW-1185">Reference proteome</keyword>
<evidence type="ECO:0000256" key="1">
    <source>
        <dbReference type="ARBA" id="ARBA00023172"/>
    </source>
</evidence>
<dbReference type="InterPro" id="IPR011010">
    <property type="entry name" value="DNA_brk_join_enz"/>
</dbReference>
<keyword evidence="1" id="KW-0233">DNA recombination</keyword>
<dbReference type="InterPro" id="IPR013762">
    <property type="entry name" value="Integrase-like_cat_sf"/>
</dbReference>
<name>A0A7W3NHQ8_PRIAR</name>
<dbReference type="PROSITE" id="PS51898">
    <property type="entry name" value="TYR_RECOMBINASE"/>
    <property type="match status" value="1"/>
</dbReference>
<reference evidence="3" key="1">
    <citation type="submission" date="2020-08" db="EMBL/GenBank/DDBJ databases">
        <title>Functional genomics of gut bacteria from endangered species of beetles.</title>
        <authorList>
            <person name="Carlos-Shanley C."/>
        </authorList>
    </citation>
    <scope>NUCLEOTIDE SEQUENCE [LARGE SCALE GENOMIC DNA]</scope>
    <source>
        <strain evidence="3">S00060</strain>
    </source>
</reference>
<accession>A0A7W3NHQ8</accession>
<organism evidence="3 4">
    <name type="scientific">Priestia aryabhattai</name>
    <name type="common">Bacillus aryabhattai</name>
    <dbReference type="NCBI Taxonomy" id="412384"/>
    <lineage>
        <taxon>Bacteria</taxon>
        <taxon>Bacillati</taxon>
        <taxon>Bacillota</taxon>
        <taxon>Bacilli</taxon>
        <taxon>Bacillales</taxon>
        <taxon>Bacillaceae</taxon>
        <taxon>Priestia</taxon>
    </lineage>
</organism>
<proteinExistence type="predicted"/>
<dbReference type="EMBL" id="JACJHT010000027">
    <property type="protein sequence ID" value="MBA9043101.1"/>
    <property type="molecule type" value="Genomic_DNA"/>
</dbReference>
<comment type="caution">
    <text evidence="3">The sequence shown here is derived from an EMBL/GenBank/DDBJ whole genome shotgun (WGS) entry which is preliminary data.</text>
</comment>
<dbReference type="GO" id="GO:0015074">
    <property type="term" value="P:DNA integration"/>
    <property type="evidence" value="ECO:0007669"/>
    <property type="project" value="InterPro"/>
</dbReference>
<evidence type="ECO:0000313" key="4">
    <source>
        <dbReference type="Proteomes" id="UP000543174"/>
    </source>
</evidence>
<protein>
    <submittedName>
        <fullName evidence="3">Integrase</fullName>
    </submittedName>
</protein>
<sequence length="177" mass="20667">MTCEPIKDKKKVDEMFGVLSSRRNGYTYALYFEFALSTGLRVSDILSLKKKDIQDGIVKVKTQKTGLYRNIALNDSCRQQLEFYLKNKKEEDLIFPFKRQWVHKIIKHAADMVGLDKSKVSTHTTRKTAGWFYYMNTGKDLVKTQKFLGHRDPKETLAYLMISDAEVNEDLVNITWR</sequence>
<feature type="domain" description="Tyr recombinase" evidence="2">
    <location>
        <begin position="5"/>
        <end position="173"/>
    </location>
</feature>
<dbReference type="InterPro" id="IPR002104">
    <property type="entry name" value="Integrase_catalytic"/>
</dbReference>
<dbReference type="SUPFAM" id="SSF56349">
    <property type="entry name" value="DNA breaking-rejoining enzymes"/>
    <property type="match status" value="1"/>
</dbReference>
<dbReference type="Gene3D" id="1.10.443.10">
    <property type="entry name" value="Intergrase catalytic core"/>
    <property type="match status" value="1"/>
</dbReference>
<gene>
    <name evidence="3" type="ORF">HNP21_006279</name>
</gene>
<dbReference type="PANTHER" id="PTHR30349:SF82">
    <property type="entry name" value="INTEGRASE_RECOMBINASE YOEC-RELATED"/>
    <property type="match status" value="1"/>
</dbReference>
<dbReference type="GO" id="GO:0003677">
    <property type="term" value="F:DNA binding"/>
    <property type="evidence" value="ECO:0007669"/>
    <property type="project" value="InterPro"/>
</dbReference>
<evidence type="ECO:0000259" key="2">
    <source>
        <dbReference type="PROSITE" id="PS51898"/>
    </source>
</evidence>
<dbReference type="Proteomes" id="UP000543174">
    <property type="component" value="Unassembled WGS sequence"/>
</dbReference>
<dbReference type="Pfam" id="PF00589">
    <property type="entry name" value="Phage_integrase"/>
    <property type="match status" value="1"/>
</dbReference>
<dbReference type="GO" id="GO:0006310">
    <property type="term" value="P:DNA recombination"/>
    <property type="evidence" value="ECO:0007669"/>
    <property type="project" value="UniProtKB-KW"/>
</dbReference>
<dbReference type="InterPro" id="IPR050090">
    <property type="entry name" value="Tyrosine_recombinase_XerCD"/>
</dbReference>
<dbReference type="RefSeq" id="WP_182528291.1">
    <property type="nucleotide sequence ID" value="NZ_JACJHT010000027.1"/>
</dbReference>
<dbReference type="PANTHER" id="PTHR30349">
    <property type="entry name" value="PHAGE INTEGRASE-RELATED"/>
    <property type="match status" value="1"/>
</dbReference>
<dbReference type="AlphaFoldDB" id="A0A7W3NHQ8"/>